<evidence type="ECO:0000256" key="1">
    <source>
        <dbReference type="ARBA" id="ARBA00004651"/>
    </source>
</evidence>
<dbReference type="PANTHER" id="PTHR30221">
    <property type="entry name" value="SMALL-CONDUCTANCE MECHANOSENSITIVE CHANNEL"/>
    <property type="match status" value="1"/>
</dbReference>
<dbReference type="InterPro" id="IPR023408">
    <property type="entry name" value="MscS_beta-dom_sf"/>
</dbReference>
<evidence type="ECO:0000256" key="7">
    <source>
        <dbReference type="RuleBase" id="RU369025"/>
    </source>
</evidence>
<feature type="transmembrane region" description="Helical" evidence="7">
    <location>
        <begin position="183"/>
        <end position="200"/>
    </location>
</feature>
<dbReference type="SUPFAM" id="SSF50182">
    <property type="entry name" value="Sm-like ribonucleoproteins"/>
    <property type="match status" value="1"/>
</dbReference>
<dbReference type="Gene3D" id="2.30.30.60">
    <property type="match status" value="1"/>
</dbReference>
<dbReference type="InterPro" id="IPR011066">
    <property type="entry name" value="MscS_channel_C_sf"/>
</dbReference>
<dbReference type="Proteomes" id="UP001219862">
    <property type="component" value="Unassembled WGS sequence"/>
</dbReference>
<protein>
    <recommendedName>
        <fullName evidence="7">Small-conductance mechanosensitive channel</fullName>
    </recommendedName>
</protein>
<dbReference type="SUPFAM" id="SSF82689">
    <property type="entry name" value="Mechanosensitive channel protein MscS (YggB), C-terminal domain"/>
    <property type="match status" value="1"/>
</dbReference>
<keyword evidence="7" id="KW-0997">Cell inner membrane</keyword>
<comment type="similarity">
    <text evidence="2 7">Belongs to the MscS (TC 1.A.23) family.</text>
</comment>
<evidence type="ECO:0000256" key="6">
    <source>
        <dbReference type="ARBA" id="ARBA00023136"/>
    </source>
</evidence>
<evidence type="ECO:0000313" key="11">
    <source>
        <dbReference type="Proteomes" id="UP001219862"/>
    </source>
</evidence>
<evidence type="ECO:0000259" key="8">
    <source>
        <dbReference type="Pfam" id="PF00924"/>
    </source>
</evidence>
<proteinExistence type="inferred from homology"/>
<dbReference type="RefSeq" id="WP_273595948.1">
    <property type="nucleotide sequence ID" value="NZ_JAQQXS010000005.1"/>
</dbReference>
<accession>A0ABT5KQU0</accession>
<comment type="function">
    <text evidence="7">Mechanosensitive channel that participates in the regulation of osmotic pressure changes within the cell, opening in response to stretch forces in the membrane lipid bilayer, without the need for other proteins. Contributes to normal resistance to hypoosmotic shock. Forms an ion channel of 1.0 nanosiemens conductance with a slight preference for anions.</text>
</comment>
<reference evidence="10 11" key="1">
    <citation type="submission" date="2022-10" db="EMBL/GenBank/DDBJ databases">
        <title>paucibacter sp. hw8 Genome sequencing.</title>
        <authorList>
            <person name="Park S."/>
        </authorList>
    </citation>
    <scope>NUCLEOTIDE SEQUENCE [LARGE SCALE GENOMIC DNA]</scope>
    <source>
        <strain evidence="11">hw8</strain>
    </source>
</reference>
<keyword evidence="11" id="KW-1185">Reference proteome</keyword>
<feature type="transmembrane region" description="Helical" evidence="7">
    <location>
        <begin position="313"/>
        <end position="340"/>
    </location>
</feature>
<keyword evidence="7" id="KW-0813">Transport</keyword>
<comment type="subunit">
    <text evidence="7">Homoheptamer.</text>
</comment>
<evidence type="ECO:0000259" key="9">
    <source>
        <dbReference type="Pfam" id="PF21082"/>
    </source>
</evidence>
<keyword evidence="4 7" id="KW-0812">Transmembrane</keyword>
<gene>
    <name evidence="10" type="ORF">PRZ01_06445</name>
</gene>
<dbReference type="InterPro" id="IPR049278">
    <property type="entry name" value="MS_channel_C"/>
</dbReference>
<dbReference type="PANTHER" id="PTHR30221:SF18">
    <property type="entry name" value="SLL0590 PROTEIN"/>
    <property type="match status" value="1"/>
</dbReference>
<dbReference type="Pfam" id="PF21082">
    <property type="entry name" value="MS_channel_3rd"/>
    <property type="match status" value="1"/>
</dbReference>
<evidence type="ECO:0000256" key="4">
    <source>
        <dbReference type="ARBA" id="ARBA00022692"/>
    </source>
</evidence>
<dbReference type="Pfam" id="PF00924">
    <property type="entry name" value="MS_channel_2nd"/>
    <property type="match status" value="1"/>
</dbReference>
<comment type="caution">
    <text evidence="10">The sequence shown here is derived from an EMBL/GenBank/DDBJ whole genome shotgun (WGS) entry which is preliminary data.</text>
</comment>
<dbReference type="EMBL" id="JAQQXS010000005">
    <property type="protein sequence ID" value="MDC8784825.1"/>
    <property type="molecule type" value="Genomic_DNA"/>
</dbReference>
<keyword evidence="5 7" id="KW-1133">Transmembrane helix</keyword>
<dbReference type="Gene3D" id="1.10.287.1260">
    <property type="match status" value="1"/>
</dbReference>
<evidence type="ECO:0000256" key="3">
    <source>
        <dbReference type="ARBA" id="ARBA00022475"/>
    </source>
</evidence>
<evidence type="ECO:0000256" key="2">
    <source>
        <dbReference type="ARBA" id="ARBA00008017"/>
    </source>
</evidence>
<keyword evidence="3" id="KW-1003">Cell membrane</keyword>
<feature type="transmembrane region" description="Helical" evidence="7">
    <location>
        <begin position="120"/>
        <end position="140"/>
    </location>
</feature>
<keyword evidence="7" id="KW-0407">Ion channel</keyword>
<comment type="caution">
    <text evidence="7">Lacks conserved residue(s) required for the propagation of feature annotation.</text>
</comment>
<organism evidence="10 11">
    <name type="scientific">Roseateles koreensis</name>
    <dbReference type="NCBI Taxonomy" id="2987526"/>
    <lineage>
        <taxon>Bacteria</taxon>
        <taxon>Pseudomonadati</taxon>
        <taxon>Pseudomonadota</taxon>
        <taxon>Betaproteobacteria</taxon>
        <taxon>Burkholderiales</taxon>
        <taxon>Sphaerotilaceae</taxon>
        <taxon>Roseateles</taxon>
    </lineage>
</organism>
<name>A0ABT5KQU0_9BURK</name>
<dbReference type="InterPro" id="IPR006685">
    <property type="entry name" value="MscS_channel_2nd"/>
</dbReference>
<feature type="transmembrane region" description="Helical" evidence="7">
    <location>
        <begin position="232"/>
        <end position="252"/>
    </location>
</feature>
<evidence type="ECO:0000313" key="10">
    <source>
        <dbReference type="EMBL" id="MDC8784825.1"/>
    </source>
</evidence>
<dbReference type="InterPro" id="IPR010920">
    <property type="entry name" value="LSM_dom_sf"/>
</dbReference>
<evidence type="ECO:0000256" key="5">
    <source>
        <dbReference type="ARBA" id="ARBA00022989"/>
    </source>
</evidence>
<feature type="transmembrane region" description="Helical" evidence="7">
    <location>
        <begin position="284"/>
        <end position="301"/>
    </location>
</feature>
<keyword evidence="6 7" id="KW-0472">Membrane</keyword>
<dbReference type="Gene3D" id="3.30.70.100">
    <property type="match status" value="1"/>
</dbReference>
<feature type="domain" description="Mechanosensitive ion channel MscS" evidence="8">
    <location>
        <begin position="332"/>
        <end position="393"/>
    </location>
</feature>
<dbReference type="InterPro" id="IPR045275">
    <property type="entry name" value="MscS_archaea/bacteria_type"/>
</dbReference>
<sequence length="515" mass="56645">MTASAAMPSAGDESHSLVVFNREIAIFRGTFLGTTPGERARRAQWAIDEQLTRLTQGVVSINKVPQGRVLMIDGELAFLLVPDDVDVARHETLDKAAAKAKFQLEQMIAETRESRDGSRLWHGVIAATIASAVFFALFALVLRGRNLLSTKLVWLVGKITGSLQIAGVQLLQRDRLAAATRLVVRLLSWAVLTLLTYQWLSYVLSKFPYTRPWGEQLSDYLFQVAERLGTSVLHALPDLFVAVVIFAIGRGVNNMLATLFDRIENGDVVWGWLDRDTVRPTRRIVSIGVWLFALVMAYPYLPGSGSEAFKGVSVLLGLMISLGSSSVVGQGASGMILMFSRTIRVGEYVRIADHEGTVTELGMFTTRIRTGLGEELTLPNSVVLGTVTKNYSRTVKGPGFIVDTTVTIGYDTAWRQVEAMLVEAARRTPGVLNHPAPVVFQTALSDFYPEYRLVCQAVPAQPRPRAEVLSTLHANIQDVFNEYGVQIMSPHYLGDPAQAKFVPKSAWFPAPAKPE</sequence>
<comment type="subcellular location">
    <subcellularLocation>
        <location evidence="7">Cell inner membrane</location>
        <topology evidence="7">Multi-pass membrane protein</topology>
    </subcellularLocation>
    <subcellularLocation>
        <location evidence="1">Cell membrane</location>
        <topology evidence="1">Multi-pass membrane protein</topology>
    </subcellularLocation>
</comment>
<keyword evidence="7" id="KW-0406">Ion transport</keyword>
<feature type="domain" description="Mechanosensitive ion channel MscS C-terminal" evidence="9">
    <location>
        <begin position="402"/>
        <end position="487"/>
    </location>
</feature>